<dbReference type="InParanoid" id="D8QPG4"/>
<dbReference type="Gramene" id="EFJ37616">
    <property type="protein sequence ID" value="EFJ37616"/>
    <property type="gene ID" value="SELMODRAFT_74174"/>
</dbReference>
<dbReference type="EMBL" id="GL377565">
    <property type="protein sequence ID" value="EFJ37616.1"/>
    <property type="molecule type" value="Genomic_DNA"/>
</dbReference>
<protein>
    <recommendedName>
        <fullName evidence="2">Protein Abitram</fullName>
    </recommendedName>
    <alternativeName>
        <fullName evidence="3">Actin-binding transcription modulator</fullName>
    </alternativeName>
</protein>
<dbReference type="SUPFAM" id="SSF51230">
    <property type="entry name" value="Single hybrid motif"/>
    <property type="match status" value="1"/>
</dbReference>
<evidence type="ECO:0000256" key="1">
    <source>
        <dbReference type="ARBA" id="ARBA00010764"/>
    </source>
</evidence>
<dbReference type="AlphaFoldDB" id="D8QPG4"/>
<dbReference type="KEGG" id="smo:SELMODRAFT_74174"/>
<evidence type="ECO:0000313" key="5">
    <source>
        <dbReference type="Proteomes" id="UP000001514"/>
    </source>
</evidence>
<dbReference type="Pfam" id="PF01597">
    <property type="entry name" value="GCV_H"/>
    <property type="match status" value="1"/>
</dbReference>
<comment type="similarity">
    <text evidence="1">Belongs to the ABITRAM family.</text>
</comment>
<dbReference type="PANTHER" id="PTHR13651:SF0">
    <property type="entry name" value="PROTEIN ABITRAM"/>
    <property type="match status" value="1"/>
</dbReference>
<dbReference type="Proteomes" id="UP000001514">
    <property type="component" value="Unassembled WGS sequence"/>
</dbReference>
<dbReference type="GO" id="GO:0005634">
    <property type="term" value="C:nucleus"/>
    <property type="evidence" value="ECO:0000318"/>
    <property type="project" value="GO_Central"/>
</dbReference>
<dbReference type="InterPro" id="IPR033753">
    <property type="entry name" value="GCV_H/Fam206"/>
</dbReference>
<organism evidence="5">
    <name type="scientific">Selaginella moellendorffii</name>
    <name type="common">Spikemoss</name>
    <dbReference type="NCBI Taxonomy" id="88036"/>
    <lineage>
        <taxon>Eukaryota</taxon>
        <taxon>Viridiplantae</taxon>
        <taxon>Streptophyta</taxon>
        <taxon>Embryophyta</taxon>
        <taxon>Tracheophyta</taxon>
        <taxon>Lycopodiopsida</taxon>
        <taxon>Selaginellales</taxon>
        <taxon>Selaginellaceae</taxon>
        <taxon>Selaginella</taxon>
    </lineage>
</organism>
<dbReference type="eggNOG" id="KOG3266">
    <property type="taxonomic scope" value="Eukaryota"/>
</dbReference>
<dbReference type="OMA" id="CIVHCED"/>
<dbReference type="InterPro" id="IPR011053">
    <property type="entry name" value="Single_hybrid_motif"/>
</dbReference>
<accession>D8QPG4</accession>
<reference evidence="4 5" key="1">
    <citation type="journal article" date="2011" name="Science">
        <title>The Selaginella genome identifies genetic changes associated with the evolution of vascular plants.</title>
        <authorList>
            <person name="Banks J.A."/>
            <person name="Nishiyama T."/>
            <person name="Hasebe M."/>
            <person name="Bowman J.L."/>
            <person name="Gribskov M."/>
            <person name="dePamphilis C."/>
            <person name="Albert V.A."/>
            <person name="Aono N."/>
            <person name="Aoyama T."/>
            <person name="Ambrose B.A."/>
            <person name="Ashton N.W."/>
            <person name="Axtell M.J."/>
            <person name="Barker E."/>
            <person name="Barker M.S."/>
            <person name="Bennetzen J.L."/>
            <person name="Bonawitz N.D."/>
            <person name="Chapple C."/>
            <person name="Cheng C."/>
            <person name="Correa L.G."/>
            <person name="Dacre M."/>
            <person name="DeBarry J."/>
            <person name="Dreyer I."/>
            <person name="Elias M."/>
            <person name="Engstrom E.M."/>
            <person name="Estelle M."/>
            <person name="Feng L."/>
            <person name="Finet C."/>
            <person name="Floyd S.K."/>
            <person name="Frommer W.B."/>
            <person name="Fujita T."/>
            <person name="Gramzow L."/>
            <person name="Gutensohn M."/>
            <person name="Harholt J."/>
            <person name="Hattori M."/>
            <person name="Heyl A."/>
            <person name="Hirai T."/>
            <person name="Hiwatashi Y."/>
            <person name="Ishikawa M."/>
            <person name="Iwata M."/>
            <person name="Karol K.G."/>
            <person name="Koehler B."/>
            <person name="Kolukisaoglu U."/>
            <person name="Kubo M."/>
            <person name="Kurata T."/>
            <person name="Lalonde S."/>
            <person name="Li K."/>
            <person name="Li Y."/>
            <person name="Litt A."/>
            <person name="Lyons E."/>
            <person name="Manning G."/>
            <person name="Maruyama T."/>
            <person name="Michael T.P."/>
            <person name="Mikami K."/>
            <person name="Miyazaki S."/>
            <person name="Morinaga S."/>
            <person name="Murata T."/>
            <person name="Mueller-Roeber B."/>
            <person name="Nelson D.R."/>
            <person name="Obara M."/>
            <person name="Oguri Y."/>
            <person name="Olmstead R.G."/>
            <person name="Onodera N."/>
            <person name="Petersen B.L."/>
            <person name="Pils B."/>
            <person name="Prigge M."/>
            <person name="Rensing S.A."/>
            <person name="Riano-Pachon D.M."/>
            <person name="Roberts A.W."/>
            <person name="Sato Y."/>
            <person name="Scheller H.V."/>
            <person name="Schulz B."/>
            <person name="Schulz C."/>
            <person name="Shakirov E.V."/>
            <person name="Shibagaki N."/>
            <person name="Shinohara N."/>
            <person name="Shippen D.E."/>
            <person name="Soerensen I."/>
            <person name="Sotooka R."/>
            <person name="Sugimoto N."/>
            <person name="Sugita M."/>
            <person name="Sumikawa N."/>
            <person name="Tanurdzic M."/>
            <person name="Theissen G."/>
            <person name="Ulvskov P."/>
            <person name="Wakazuki S."/>
            <person name="Weng J.K."/>
            <person name="Willats W.W."/>
            <person name="Wipf D."/>
            <person name="Wolf P.G."/>
            <person name="Yang L."/>
            <person name="Zimmer A.D."/>
            <person name="Zhu Q."/>
            <person name="Mitros T."/>
            <person name="Hellsten U."/>
            <person name="Loque D."/>
            <person name="Otillar R."/>
            <person name="Salamov A."/>
            <person name="Schmutz J."/>
            <person name="Shapiro H."/>
            <person name="Lindquist E."/>
            <person name="Lucas S."/>
            <person name="Rokhsar D."/>
            <person name="Grigoriev I.V."/>
        </authorList>
    </citation>
    <scope>NUCLEOTIDE SEQUENCE [LARGE SCALE GENOMIC DNA]</scope>
</reference>
<keyword evidence="5" id="KW-1185">Reference proteome</keyword>
<dbReference type="STRING" id="88036.D8QPG4"/>
<sequence length="185" mass="20967">MEDKEEENAAVLALYPRAHELPARAPPAHETNFTHYFALDVGGKEFHDQYLYRHGNGLCVVGLAPSHLALRSPSKIKIVDYDVGKKSRADMKASGRRKKDAQVLEENSSLCKVSSEDAEFLVRCCIRGQLLEVNERLTSDPSLLSRKVPSQGYIAILMPKPEAWKKAEKSLLTREQYKQQRMQQE</sequence>
<gene>
    <name evidence="4" type="ORF">SELMODRAFT_74174</name>
</gene>
<evidence type="ECO:0000313" key="4">
    <source>
        <dbReference type="EMBL" id="EFJ37616.1"/>
    </source>
</evidence>
<dbReference type="Gene3D" id="2.40.50.100">
    <property type="match status" value="1"/>
</dbReference>
<dbReference type="InterPro" id="IPR039169">
    <property type="entry name" value="Abitram"/>
</dbReference>
<dbReference type="PANTHER" id="PTHR13651">
    <property type="entry name" value="PROTEIN ABITRAM"/>
    <property type="match status" value="1"/>
</dbReference>
<evidence type="ECO:0000256" key="2">
    <source>
        <dbReference type="ARBA" id="ARBA00019325"/>
    </source>
</evidence>
<proteinExistence type="inferred from homology"/>
<evidence type="ECO:0000256" key="3">
    <source>
        <dbReference type="ARBA" id="ARBA00030463"/>
    </source>
</evidence>
<dbReference type="HOGENOM" id="CLU_107323_0_0_1"/>
<name>D8QPG4_SELML</name>
<dbReference type="FunCoup" id="D8QPG4">
    <property type="interactions" value="3498"/>
</dbReference>